<dbReference type="PANTHER" id="PTHR10736:SF0">
    <property type="entry name" value="BESTROPHIN HOMOLOG"/>
    <property type="match status" value="1"/>
</dbReference>
<feature type="transmembrane region" description="Helical" evidence="6">
    <location>
        <begin position="75"/>
        <end position="94"/>
    </location>
</feature>
<evidence type="ECO:0000256" key="5">
    <source>
        <dbReference type="ARBA" id="ARBA00034769"/>
    </source>
</evidence>
<protein>
    <recommendedName>
        <fullName evidence="6">Bestrophin homolog</fullName>
    </recommendedName>
</protein>
<dbReference type="WBParaSite" id="PSAMB.scaffold2044size25835.g16064.t1">
    <property type="protein sequence ID" value="PSAMB.scaffold2044size25835.g16064.t1"/>
    <property type="gene ID" value="PSAMB.scaffold2044size25835.g16064"/>
</dbReference>
<keyword evidence="6" id="KW-0813">Transport</keyword>
<dbReference type="Pfam" id="PF01062">
    <property type="entry name" value="Bestrophin"/>
    <property type="match status" value="1"/>
</dbReference>
<keyword evidence="6" id="KW-0868">Chloride</keyword>
<evidence type="ECO:0000256" key="4">
    <source>
        <dbReference type="ARBA" id="ARBA00023136"/>
    </source>
</evidence>
<feature type="transmembrane region" description="Helical" evidence="6">
    <location>
        <begin position="36"/>
        <end position="54"/>
    </location>
</feature>
<keyword evidence="6" id="KW-1003">Cell membrane</keyword>
<sequence length="488" mass="56382">MTVTYTLDIATGRFRNFTKLLMRWHGSVWKNVCKELIIWIAVYSILSIAYRNFFNADQKRVFEDLVAYGYHHANFIPLNFILGFFVTLVIQRWWEMFNHFGWIDNVALYVGTYIEGTDDRMRMIRRNIIRYVALVQAMVFRDMSPVVRKRFPTDEAFEAAGFLTEPERRAMEAVVSPHGKYWLPIHWSFHLIKQARLSGNITSNRGVELLQDRIREYRTGLAKLRGMHWVPVPLAYAQVVFLATRSYLALGLLGRQYINTSRHKDVTPEIDLYIPVVSILQFIFYLGWMKVAEALLNPFGDDDDDFECNWFIDRQLQMGLSAADDAIGKEPPLGRDVFWNDVTPVPLYAHGTNDLPVYLQNMSRTEKTAIYLGNAVWSTFFRKGRKSNKVANIPDVENNLNEEALNKIPDSSDQQMFKDECQLGLVRQISRQFSSSSRPSVSHPRSARHSESNCSVFSTPSADAPHRKLSVVNERNVNSTVVQIEDEE</sequence>
<dbReference type="GO" id="GO:0034707">
    <property type="term" value="C:chloride channel complex"/>
    <property type="evidence" value="ECO:0007669"/>
    <property type="project" value="UniProtKB-KW"/>
</dbReference>
<comment type="subcellular location">
    <subcellularLocation>
        <location evidence="6">Cell membrane</location>
        <topology evidence="6">Multi-pass membrane protein</topology>
    </subcellularLocation>
    <subcellularLocation>
        <location evidence="1">Membrane</location>
    </subcellularLocation>
</comment>
<keyword evidence="6" id="KW-0407">Ion channel</keyword>
<evidence type="ECO:0000313" key="9">
    <source>
        <dbReference type="WBParaSite" id="PSAMB.scaffold2044size25835.g16064.t1"/>
    </source>
</evidence>
<evidence type="ECO:0000256" key="2">
    <source>
        <dbReference type="ARBA" id="ARBA00022692"/>
    </source>
</evidence>
<dbReference type="AlphaFoldDB" id="A0A914VKR5"/>
<evidence type="ECO:0000256" key="3">
    <source>
        <dbReference type="ARBA" id="ARBA00022989"/>
    </source>
</evidence>
<comment type="function">
    <text evidence="6">Forms chloride channels.</text>
</comment>
<proteinExistence type="inferred from homology"/>
<evidence type="ECO:0000256" key="7">
    <source>
        <dbReference type="SAM" id="MobiDB-lite"/>
    </source>
</evidence>
<feature type="compositionally biased region" description="Low complexity" evidence="7">
    <location>
        <begin position="434"/>
        <end position="444"/>
    </location>
</feature>
<evidence type="ECO:0000256" key="1">
    <source>
        <dbReference type="ARBA" id="ARBA00004370"/>
    </source>
</evidence>
<dbReference type="GO" id="GO:0005254">
    <property type="term" value="F:chloride channel activity"/>
    <property type="evidence" value="ECO:0007669"/>
    <property type="project" value="UniProtKB-KW"/>
</dbReference>
<keyword evidence="6" id="KW-0869">Chloride channel</keyword>
<feature type="compositionally biased region" description="Polar residues" evidence="7">
    <location>
        <begin position="452"/>
        <end position="461"/>
    </location>
</feature>
<reference evidence="9" key="1">
    <citation type="submission" date="2022-11" db="UniProtKB">
        <authorList>
            <consortium name="WormBaseParasite"/>
        </authorList>
    </citation>
    <scope>IDENTIFICATION</scope>
</reference>
<keyword evidence="4 6" id="KW-0472">Membrane</keyword>
<organism evidence="8 9">
    <name type="scientific">Plectus sambesii</name>
    <dbReference type="NCBI Taxonomy" id="2011161"/>
    <lineage>
        <taxon>Eukaryota</taxon>
        <taxon>Metazoa</taxon>
        <taxon>Ecdysozoa</taxon>
        <taxon>Nematoda</taxon>
        <taxon>Chromadorea</taxon>
        <taxon>Plectida</taxon>
        <taxon>Plectina</taxon>
        <taxon>Plectoidea</taxon>
        <taxon>Plectidae</taxon>
        <taxon>Plectus</taxon>
    </lineage>
</organism>
<dbReference type="GO" id="GO:0005886">
    <property type="term" value="C:plasma membrane"/>
    <property type="evidence" value="ECO:0007669"/>
    <property type="project" value="UniProtKB-SubCell"/>
</dbReference>
<keyword evidence="6" id="KW-0406">Ion transport</keyword>
<keyword evidence="8" id="KW-1185">Reference proteome</keyword>
<evidence type="ECO:0000256" key="6">
    <source>
        <dbReference type="RuleBase" id="RU363126"/>
    </source>
</evidence>
<dbReference type="Proteomes" id="UP000887566">
    <property type="component" value="Unplaced"/>
</dbReference>
<keyword evidence="2 6" id="KW-0812">Transmembrane</keyword>
<feature type="region of interest" description="Disordered" evidence="7">
    <location>
        <begin position="434"/>
        <end position="470"/>
    </location>
</feature>
<name>A0A914VKR5_9BILA</name>
<comment type="similarity">
    <text evidence="5 6">Belongs to the anion channel-forming bestrophin (TC 1.A.46) family. Calcium-sensitive chloride channel subfamily.</text>
</comment>
<dbReference type="PANTHER" id="PTHR10736">
    <property type="entry name" value="BESTROPHIN"/>
    <property type="match status" value="1"/>
</dbReference>
<accession>A0A914VKR5</accession>
<evidence type="ECO:0000313" key="8">
    <source>
        <dbReference type="Proteomes" id="UP000887566"/>
    </source>
</evidence>
<dbReference type="InterPro" id="IPR000615">
    <property type="entry name" value="Bestrophin"/>
</dbReference>
<dbReference type="InterPro" id="IPR021134">
    <property type="entry name" value="Bestrophin-like"/>
</dbReference>
<keyword evidence="3 6" id="KW-1133">Transmembrane helix</keyword>